<gene>
    <name evidence="1" type="ORF">S01H1_54950</name>
</gene>
<dbReference type="AlphaFoldDB" id="X0VSC4"/>
<accession>X0VSC4</accession>
<comment type="caution">
    <text evidence="1">The sequence shown here is derived from an EMBL/GenBank/DDBJ whole genome shotgun (WGS) entry which is preliminary data.</text>
</comment>
<sequence length="56" mass="6451">MTLYEVQQDLLTYQGAIKHSIKHLMNNIEAKYGVYGLPPNFVVDELLLTIKEIESE</sequence>
<protein>
    <submittedName>
        <fullName evidence="1">Uncharacterized protein</fullName>
    </submittedName>
</protein>
<organism evidence="1">
    <name type="scientific">marine sediment metagenome</name>
    <dbReference type="NCBI Taxonomy" id="412755"/>
    <lineage>
        <taxon>unclassified sequences</taxon>
        <taxon>metagenomes</taxon>
        <taxon>ecological metagenomes</taxon>
    </lineage>
</organism>
<reference evidence="1" key="1">
    <citation type="journal article" date="2014" name="Front. Microbiol.">
        <title>High frequency of phylogenetically diverse reductive dehalogenase-homologous genes in deep subseafloor sedimentary metagenomes.</title>
        <authorList>
            <person name="Kawai M."/>
            <person name="Futagami T."/>
            <person name="Toyoda A."/>
            <person name="Takaki Y."/>
            <person name="Nishi S."/>
            <person name="Hori S."/>
            <person name="Arai W."/>
            <person name="Tsubouchi T."/>
            <person name="Morono Y."/>
            <person name="Uchiyama I."/>
            <person name="Ito T."/>
            <person name="Fujiyama A."/>
            <person name="Inagaki F."/>
            <person name="Takami H."/>
        </authorList>
    </citation>
    <scope>NUCLEOTIDE SEQUENCE</scope>
    <source>
        <strain evidence="1">Expedition CK06-06</strain>
    </source>
</reference>
<proteinExistence type="predicted"/>
<evidence type="ECO:0000313" key="1">
    <source>
        <dbReference type="EMBL" id="GAG21334.1"/>
    </source>
</evidence>
<dbReference type="EMBL" id="BARS01035684">
    <property type="protein sequence ID" value="GAG21334.1"/>
    <property type="molecule type" value="Genomic_DNA"/>
</dbReference>
<name>X0VSC4_9ZZZZ</name>